<organism evidence="1 2">
    <name type="scientific">Streptomyces capitiformicae</name>
    <dbReference type="NCBI Taxonomy" id="2014920"/>
    <lineage>
        <taxon>Bacteria</taxon>
        <taxon>Bacillati</taxon>
        <taxon>Actinomycetota</taxon>
        <taxon>Actinomycetes</taxon>
        <taxon>Kitasatosporales</taxon>
        <taxon>Streptomycetaceae</taxon>
        <taxon>Streptomyces</taxon>
    </lineage>
</organism>
<comment type="caution">
    <text evidence="1">The sequence shown here is derived from an EMBL/GenBank/DDBJ whole genome shotgun (WGS) entry which is preliminary data.</text>
</comment>
<gene>
    <name evidence="1" type="ORF">GCM10017771_16150</name>
</gene>
<name>A0A919GJ79_9ACTN</name>
<proteinExistence type="predicted"/>
<evidence type="ECO:0000313" key="1">
    <source>
        <dbReference type="EMBL" id="GHH84990.1"/>
    </source>
</evidence>
<keyword evidence="2" id="KW-1185">Reference proteome</keyword>
<sequence length="54" mass="6058">MGEGLCERAGSAWFPESGVIMVTSRFLAGCADQRVDQEAGRRRVRTWVGTWVRD</sequence>
<dbReference type="AlphaFoldDB" id="A0A919GJ79"/>
<dbReference type="Proteomes" id="UP000603227">
    <property type="component" value="Unassembled WGS sequence"/>
</dbReference>
<reference evidence="1" key="2">
    <citation type="submission" date="2020-09" db="EMBL/GenBank/DDBJ databases">
        <authorList>
            <person name="Sun Q."/>
            <person name="Zhou Y."/>
        </authorList>
    </citation>
    <scope>NUCLEOTIDE SEQUENCE</scope>
    <source>
        <strain evidence="1">CGMCC 4.7403</strain>
    </source>
</reference>
<reference evidence="1" key="1">
    <citation type="journal article" date="2014" name="Int. J. Syst. Evol. Microbiol.">
        <title>Complete genome sequence of Corynebacterium casei LMG S-19264T (=DSM 44701T), isolated from a smear-ripened cheese.</title>
        <authorList>
            <consortium name="US DOE Joint Genome Institute (JGI-PGF)"/>
            <person name="Walter F."/>
            <person name="Albersmeier A."/>
            <person name="Kalinowski J."/>
            <person name="Ruckert C."/>
        </authorList>
    </citation>
    <scope>NUCLEOTIDE SEQUENCE</scope>
    <source>
        <strain evidence="1">CGMCC 4.7403</strain>
    </source>
</reference>
<protein>
    <submittedName>
        <fullName evidence="1">Uncharacterized protein</fullName>
    </submittedName>
</protein>
<evidence type="ECO:0000313" key="2">
    <source>
        <dbReference type="Proteomes" id="UP000603227"/>
    </source>
</evidence>
<accession>A0A919GJ79</accession>
<dbReference type="EMBL" id="BNAT01000004">
    <property type="protein sequence ID" value="GHH84990.1"/>
    <property type="molecule type" value="Genomic_DNA"/>
</dbReference>